<gene>
    <name evidence="3" type="ORF">RM539_15960</name>
</gene>
<evidence type="ECO:0000256" key="2">
    <source>
        <dbReference type="ARBA" id="ARBA00022526"/>
    </source>
</evidence>
<proteinExistence type="inferred from homology"/>
<evidence type="ECO:0000313" key="3">
    <source>
        <dbReference type="EMBL" id="MDT0678078.1"/>
    </source>
</evidence>
<dbReference type="Pfam" id="PF10282">
    <property type="entry name" value="Lactonase"/>
    <property type="match status" value="1"/>
</dbReference>
<keyword evidence="4" id="KW-1185">Reference proteome</keyword>
<dbReference type="EMBL" id="JAVRHK010000015">
    <property type="protein sequence ID" value="MDT0678078.1"/>
    <property type="molecule type" value="Genomic_DNA"/>
</dbReference>
<keyword evidence="3" id="KW-0378">Hydrolase</keyword>
<comment type="similarity">
    <text evidence="1">Belongs to the cycloisomerase 2 family.</text>
</comment>
<comment type="caution">
    <text evidence="3">The sequence shown here is derived from an EMBL/GenBank/DDBJ whole genome shotgun (WGS) entry which is preliminary data.</text>
</comment>
<dbReference type="PANTHER" id="PTHR30344:SF1">
    <property type="entry name" value="6-PHOSPHOGLUCONOLACTONASE"/>
    <property type="match status" value="1"/>
</dbReference>
<dbReference type="PROSITE" id="PS51257">
    <property type="entry name" value="PROKAR_LIPOPROTEIN"/>
    <property type="match status" value="1"/>
</dbReference>
<dbReference type="GO" id="GO:0016787">
    <property type="term" value="F:hydrolase activity"/>
    <property type="evidence" value="ECO:0007669"/>
    <property type="project" value="UniProtKB-KW"/>
</dbReference>
<organism evidence="3 4">
    <name type="scientific">Autumnicola musiva</name>
    <dbReference type="NCBI Taxonomy" id="3075589"/>
    <lineage>
        <taxon>Bacteria</taxon>
        <taxon>Pseudomonadati</taxon>
        <taxon>Bacteroidota</taxon>
        <taxon>Flavobacteriia</taxon>
        <taxon>Flavobacteriales</taxon>
        <taxon>Flavobacteriaceae</taxon>
        <taxon>Autumnicola</taxon>
    </lineage>
</organism>
<dbReference type="InterPro" id="IPR011048">
    <property type="entry name" value="Haem_d1_sf"/>
</dbReference>
<protein>
    <submittedName>
        <fullName evidence="3">Lactonase family protein</fullName>
        <ecNumber evidence="3">3.1.1.-</ecNumber>
    </submittedName>
</protein>
<reference evidence="3 4" key="1">
    <citation type="submission" date="2023-09" db="EMBL/GenBank/DDBJ databases">
        <authorList>
            <person name="Rey-Velasco X."/>
        </authorList>
    </citation>
    <scope>NUCLEOTIDE SEQUENCE [LARGE SCALE GENOMIC DNA]</scope>
    <source>
        <strain evidence="3 4">F117</strain>
    </source>
</reference>
<accession>A0ABU3DAS8</accession>
<sequence>MRKILMGSLVISMVFTSCKDEKEGKNNKLDDMKAAYVGTYTRIEEHVEGKAEGIYTIYQEPESGSLRFGKVVAKITNPSFVKVSDDGKNLYAVSETGSREGETGKVYAYSIKNNFEVEELNSLSTESAAPCQIAIDQSGNFVFVANYMGGVVMMYKREEDGSLRNHKKITLENPEQSHAHSVNIDESNDYVYIADLGNDKIWIFNLDASAGEMIPNEQAFVELEKGAGPRHFAFSENQKYGYSINELNNTITVFERKDNGGLKIIQTVSTLPQNFEGDNSAADIHLHPSGNFIYGSNRGNNSICAFRIEEDGRLSKIGIYPTNGKTPRNFAIAPEGDFLYAANQDSGGIAVFRINTETGELDPELTNVDAKTPVCIDFVQE</sequence>
<evidence type="ECO:0000313" key="4">
    <source>
        <dbReference type="Proteomes" id="UP001262582"/>
    </source>
</evidence>
<evidence type="ECO:0000256" key="1">
    <source>
        <dbReference type="ARBA" id="ARBA00005564"/>
    </source>
</evidence>
<dbReference type="Gene3D" id="2.130.10.10">
    <property type="entry name" value="YVTN repeat-like/Quinoprotein amine dehydrogenase"/>
    <property type="match status" value="1"/>
</dbReference>
<dbReference type="InterPro" id="IPR015943">
    <property type="entry name" value="WD40/YVTN_repeat-like_dom_sf"/>
</dbReference>
<dbReference type="RefSeq" id="WP_311504415.1">
    <property type="nucleotide sequence ID" value="NZ_JAVRHK010000015.1"/>
</dbReference>
<dbReference type="InterPro" id="IPR019405">
    <property type="entry name" value="Lactonase_7-beta_prop"/>
</dbReference>
<name>A0ABU3DAS8_9FLAO</name>
<dbReference type="Proteomes" id="UP001262582">
    <property type="component" value="Unassembled WGS sequence"/>
</dbReference>
<dbReference type="SUPFAM" id="SSF51004">
    <property type="entry name" value="C-terminal (heme d1) domain of cytochrome cd1-nitrite reductase"/>
    <property type="match status" value="1"/>
</dbReference>
<keyword evidence="2" id="KW-0313">Glucose metabolism</keyword>
<dbReference type="EC" id="3.1.1.-" evidence="3"/>
<dbReference type="InterPro" id="IPR050282">
    <property type="entry name" value="Cycloisomerase_2"/>
</dbReference>
<dbReference type="PANTHER" id="PTHR30344">
    <property type="entry name" value="6-PHOSPHOGLUCONOLACTONASE-RELATED"/>
    <property type="match status" value="1"/>
</dbReference>
<keyword evidence="2" id="KW-0119">Carbohydrate metabolism</keyword>